<evidence type="ECO:0000256" key="2">
    <source>
        <dbReference type="ARBA" id="ARBA00006445"/>
    </source>
</evidence>
<dbReference type="InterPro" id="IPR036322">
    <property type="entry name" value="WD40_repeat_dom_sf"/>
</dbReference>
<evidence type="ECO:0000313" key="13">
    <source>
        <dbReference type="Proteomes" id="UP001344447"/>
    </source>
</evidence>
<feature type="repeat" description="WD" evidence="9">
    <location>
        <begin position="214"/>
        <end position="255"/>
    </location>
</feature>
<dbReference type="GO" id="GO:0031145">
    <property type="term" value="P:anaphase-promoting complex-dependent catabolic process"/>
    <property type="evidence" value="ECO:0007669"/>
    <property type="project" value="TreeGrafter"/>
</dbReference>
<organism evidence="12 13">
    <name type="scientific">Dictyostelium firmibasis</name>
    <dbReference type="NCBI Taxonomy" id="79012"/>
    <lineage>
        <taxon>Eukaryota</taxon>
        <taxon>Amoebozoa</taxon>
        <taxon>Evosea</taxon>
        <taxon>Eumycetozoa</taxon>
        <taxon>Dictyostelia</taxon>
        <taxon>Dictyosteliales</taxon>
        <taxon>Dictyosteliaceae</taxon>
        <taxon>Dictyostelium</taxon>
    </lineage>
</organism>
<dbReference type="InterPro" id="IPR019775">
    <property type="entry name" value="WD40_repeat_CS"/>
</dbReference>
<evidence type="ECO:0000256" key="4">
    <source>
        <dbReference type="ARBA" id="ARBA00022618"/>
    </source>
</evidence>
<evidence type="ECO:0000256" key="10">
    <source>
        <dbReference type="SAM" id="MobiDB-lite"/>
    </source>
</evidence>
<keyword evidence="4" id="KW-0132">Cell division</keyword>
<feature type="domain" description="CDC20/Fizzy WD40" evidence="11">
    <location>
        <begin position="168"/>
        <end position="461"/>
    </location>
</feature>
<dbReference type="GO" id="GO:1905786">
    <property type="term" value="P:positive regulation of anaphase-promoting complex-dependent catabolic process"/>
    <property type="evidence" value="ECO:0007669"/>
    <property type="project" value="TreeGrafter"/>
</dbReference>
<proteinExistence type="inferred from homology"/>
<dbReference type="Proteomes" id="UP001344447">
    <property type="component" value="Unassembled WGS sequence"/>
</dbReference>
<dbReference type="PANTHER" id="PTHR19918:SF8">
    <property type="entry name" value="FI02843P"/>
    <property type="match status" value="1"/>
</dbReference>
<dbReference type="CDD" id="cd00200">
    <property type="entry name" value="WD40"/>
    <property type="match status" value="1"/>
</dbReference>
<evidence type="ECO:0000256" key="3">
    <source>
        <dbReference type="ARBA" id="ARBA00022574"/>
    </source>
</evidence>
<keyword evidence="8" id="KW-0131">Cell cycle</keyword>
<feature type="region of interest" description="Disordered" evidence="10">
    <location>
        <begin position="31"/>
        <end position="90"/>
    </location>
</feature>
<dbReference type="InterPro" id="IPR001680">
    <property type="entry name" value="WD40_rpt"/>
</dbReference>
<evidence type="ECO:0000313" key="12">
    <source>
        <dbReference type="EMBL" id="KAK5580633.1"/>
    </source>
</evidence>
<dbReference type="PROSITE" id="PS50294">
    <property type="entry name" value="WD_REPEATS_REGION"/>
    <property type="match status" value="3"/>
</dbReference>
<feature type="compositionally biased region" description="Low complexity" evidence="10">
    <location>
        <begin position="70"/>
        <end position="90"/>
    </location>
</feature>
<reference evidence="12 13" key="1">
    <citation type="submission" date="2023-11" db="EMBL/GenBank/DDBJ databases">
        <title>Dfirmibasis_genome.</title>
        <authorList>
            <person name="Edelbroek B."/>
            <person name="Kjellin J."/>
            <person name="Jerlstrom-Hultqvist J."/>
            <person name="Soderbom F."/>
        </authorList>
    </citation>
    <scope>NUCLEOTIDE SEQUENCE [LARGE SCALE GENOMIC DNA]</scope>
    <source>
        <strain evidence="12 13">TNS-C-14</strain>
    </source>
</reference>
<dbReference type="InterPro" id="IPR033010">
    <property type="entry name" value="Cdc20/Fizzy"/>
</dbReference>
<dbReference type="InterPro" id="IPR015943">
    <property type="entry name" value="WD40/YVTN_repeat-like_dom_sf"/>
</dbReference>
<evidence type="ECO:0000256" key="9">
    <source>
        <dbReference type="PROSITE-ProRule" id="PRU00221"/>
    </source>
</evidence>
<accession>A0AAN7U679</accession>
<comment type="similarity">
    <text evidence="2">Belongs to the WD repeat CDC20/Fizzy family.</text>
</comment>
<evidence type="ECO:0000259" key="11">
    <source>
        <dbReference type="Pfam" id="PF24807"/>
    </source>
</evidence>
<feature type="compositionally biased region" description="Low complexity" evidence="10">
    <location>
        <begin position="34"/>
        <end position="45"/>
    </location>
</feature>
<comment type="pathway">
    <text evidence="1">Protein modification; protein ubiquitination.</text>
</comment>
<comment type="caution">
    <text evidence="12">The sequence shown here is derived from an EMBL/GenBank/DDBJ whole genome shotgun (WGS) entry which is preliminary data.</text>
</comment>
<evidence type="ECO:0000256" key="6">
    <source>
        <dbReference type="ARBA" id="ARBA00022776"/>
    </source>
</evidence>
<feature type="repeat" description="WD" evidence="9">
    <location>
        <begin position="430"/>
        <end position="463"/>
    </location>
</feature>
<evidence type="ECO:0000256" key="8">
    <source>
        <dbReference type="ARBA" id="ARBA00023306"/>
    </source>
</evidence>
<evidence type="ECO:0000256" key="5">
    <source>
        <dbReference type="ARBA" id="ARBA00022737"/>
    </source>
</evidence>
<dbReference type="PROSITE" id="PS50082">
    <property type="entry name" value="WD_REPEATS_2"/>
    <property type="match status" value="3"/>
</dbReference>
<gene>
    <name evidence="12" type="ORF">RB653_000655</name>
</gene>
<dbReference type="GO" id="GO:0010997">
    <property type="term" value="F:anaphase-promoting complex binding"/>
    <property type="evidence" value="ECO:0007669"/>
    <property type="project" value="InterPro"/>
</dbReference>
<dbReference type="Pfam" id="PF24807">
    <property type="entry name" value="WD40_CDC20-Fz"/>
    <property type="match status" value="1"/>
</dbReference>
<dbReference type="GO" id="GO:0051301">
    <property type="term" value="P:cell division"/>
    <property type="evidence" value="ECO:0007669"/>
    <property type="project" value="UniProtKB-KW"/>
</dbReference>
<dbReference type="PANTHER" id="PTHR19918">
    <property type="entry name" value="CELL DIVISION CYCLE 20 CDC20 FIZZY -RELATED"/>
    <property type="match status" value="1"/>
</dbReference>
<keyword evidence="6" id="KW-0498">Mitosis</keyword>
<dbReference type="Gene3D" id="2.130.10.10">
    <property type="entry name" value="YVTN repeat-like/Quinoprotein amine dehydrogenase"/>
    <property type="match status" value="1"/>
</dbReference>
<evidence type="ECO:0000256" key="7">
    <source>
        <dbReference type="ARBA" id="ARBA00022786"/>
    </source>
</evidence>
<dbReference type="GO" id="GO:0005680">
    <property type="term" value="C:anaphase-promoting complex"/>
    <property type="evidence" value="ECO:0007669"/>
    <property type="project" value="TreeGrafter"/>
</dbReference>
<dbReference type="SMART" id="SM00320">
    <property type="entry name" value="WD40"/>
    <property type="match status" value="6"/>
</dbReference>
<dbReference type="InterPro" id="IPR056150">
    <property type="entry name" value="WD40_CDC20-Fz"/>
</dbReference>
<name>A0AAN7U679_9MYCE</name>
<protein>
    <recommendedName>
        <fullName evidence="11">CDC20/Fizzy WD40 domain-containing protein</fullName>
    </recommendedName>
</protein>
<dbReference type="AlphaFoldDB" id="A0AAN7U679"/>
<keyword evidence="5" id="KW-0677">Repeat</keyword>
<dbReference type="EMBL" id="JAVFKY010000002">
    <property type="protein sequence ID" value="KAK5580633.1"/>
    <property type="molecule type" value="Genomic_DNA"/>
</dbReference>
<dbReference type="SUPFAM" id="SSF50978">
    <property type="entry name" value="WD40 repeat-like"/>
    <property type="match status" value="1"/>
</dbReference>
<feature type="repeat" description="WD" evidence="9">
    <location>
        <begin position="297"/>
        <end position="338"/>
    </location>
</feature>
<sequence length="494" mass="55209">MNHNYETAELEQLLSLNAPLENVEARWQRKARQNNNNNNNNNNNGNNGGDRFIPNKMNIDIGHFNLTKENSNPNPNASNNNPTSTSTTNNIESTLYKDTLANQLFESNSGDLESKILSFKSKAPVGNVSSSTNSLRVLYSQNQVGSTPTDQSLKKQFRQIPQQPERILDAPDIVDDYYLNLLDWSSQNVIAIPLGQTVYLWNATTSEIQRLFQVEQQDDYITSLQWTKDGNYLAVGTNSCVVQLWDVTHTKKVRELRGHAGRVGALAWNDYILSSGSSDTNIFNHDVRVQNHHVSTLSGHSQEVCGLKWSHDGGQLASGGNDNIINIWDINSENFETPAHTFEQHTAAVRALAWCPFQPNLLATGGGAADRTIRFWNTITGACLNTVDTMSQVCSIQWSITYRELVSSHGYSQNQLCVWKYPSMVKCAELTGHTSRALHTAISPDGETVVSASADETLRFWRVFEKENKLPTANRKSKEVSDGSMMRNINSLIR</sequence>
<evidence type="ECO:0000256" key="1">
    <source>
        <dbReference type="ARBA" id="ARBA00004906"/>
    </source>
</evidence>
<dbReference type="GO" id="GO:1990757">
    <property type="term" value="F:ubiquitin ligase activator activity"/>
    <property type="evidence" value="ECO:0007669"/>
    <property type="project" value="TreeGrafter"/>
</dbReference>
<keyword evidence="7" id="KW-0833">Ubl conjugation pathway</keyword>
<dbReference type="FunFam" id="2.130.10.10:FF:000224">
    <property type="entry name" value="cell division cycle protein 20 homolog"/>
    <property type="match status" value="1"/>
</dbReference>
<keyword evidence="13" id="KW-1185">Reference proteome</keyword>
<dbReference type="PROSITE" id="PS00678">
    <property type="entry name" value="WD_REPEATS_1"/>
    <property type="match status" value="1"/>
</dbReference>
<keyword evidence="3 9" id="KW-0853">WD repeat</keyword>